<dbReference type="InterPro" id="IPR000219">
    <property type="entry name" value="DH_dom"/>
</dbReference>
<dbReference type="Pfam" id="PF04435">
    <property type="entry name" value="SPK"/>
    <property type="match status" value="1"/>
</dbReference>
<evidence type="ECO:0000259" key="7">
    <source>
        <dbReference type="PROSITE" id="PS50010"/>
    </source>
</evidence>
<reference evidence="10" key="1">
    <citation type="submission" date="2011-07" db="EMBL/GenBank/DDBJ databases">
        <authorList>
            <consortium name="Caenorhabditis brenneri Sequencing and Analysis Consortium"/>
            <person name="Wilson R.K."/>
        </authorList>
    </citation>
    <scope>NUCLEOTIDE SEQUENCE [LARGE SCALE GENOMIC DNA]</scope>
    <source>
        <strain evidence="10">PB2801</strain>
    </source>
</reference>
<evidence type="ECO:0000313" key="10">
    <source>
        <dbReference type="Proteomes" id="UP000008068"/>
    </source>
</evidence>
<dbReference type="OrthoDB" id="10004999at2759"/>
<dbReference type="SUPFAM" id="SSF54001">
    <property type="entry name" value="Cysteine proteinases"/>
    <property type="match status" value="1"/>
</dbReference>
<keyword evidence="2" id="KW-0344">Guanine-nucleotide releasing factor</keyword>
<feature type="region of interest" description="Disordered" evidence="6">
    <location>
        <begin position="533"/>
        <end position="566"/>
    </location>
</feature>
<keyword evidence="3" id="KW-0645">Protease</keyword>
<feature type="domain" description="DH" evidence="7">
    <location>
        <begin position="568"/>
        <end position="747"/>
    </location>
</feature>
<dbReference type="Gene3D" id="3.40.395.10">
    <property type="entry name" value="Adenoviral Proteinase, Chain A"/>
    <property type="match status" value="1"/>
</dbReference>
<dbReference type="PROSITE" id="PS50010">
    <property type="entry name" value="DH_2"/>
    <property type="match status" value="1"/>
</dbReference>
<evidence type="ECO:0000256" key="5">
    <source>
        <dbReference type="ARBA" id="ARBA00022807"/>
    </source>
</evidence>
<evidence type="ECO:0000313" key="9">
    <source>
        <dbReference type="EMBL" id="EGT58189.1"/>
    </source>
</evidence>
<evidence type="ECO:0000256" key="2">
    <source>
        <dbReference type="ARBA" id="ARBA00022658"/>
    </source>
</evidence>
<evidence type="ECO:0000256" key="4">
    <source>
        <dbReference type="ARBA" id="ARBA00022801"/>
    </source>
</evidence>
<dbReference type="Pfam" id="PF22697">
    <property type="entry name" value="SOS1_NGEF_PH"/>
    <property type="match status" value="1"/>
</dbReference>
<dbReference type="CDD" id="cd00160">
    <property type="entry name" value="RhoGEF"/>
    <property type="match status" value="1"/>
</dbReference>
<dbReference type="Gene3D" id="1.20.900.10">
    <property type="entry name" value="Dbl homology (DH) domain"/>
    <property type="match status" value="1"/>
</dbReference>
<feature type="compositionally biased region" description="Acidic residues" evidence="6">
    <location>
        <begin position="208"/>
        <end position="257"/>
    </location>
</feature>
<dbReference type="InterPro" id="IPR051336">
    <property type="entry name" value="RhoGEF_Guanine_NuclExch_SF"/>
</dbReference>
<feature type="region of interest" description="Disordered" evidence="6">
    <location>
        <begin position="175"/>
        <end position="305"/>
    </location>
</feature>
<dbReference type="AlphaFoldDB" id="G0ND59"/>
<dbReference type="eggNOG" id="KOG0778">
    <property type="taxonomic scope" value="Eukaryota"/>
</dbReference>
<evidence type="ECO:0000256" key="1">
    <source>
        <dbReference type="ARBA" id="ARBA00005234"/>
    </source>
</evidence>
<feature type="compositionally biased region" description="Basic and acidic residues" evidence="6">
    <location>
        <begin position="258"/>
        <end position="269"/>
    </location>
</feature>
<dbReference type="InterPro" id="IPR011993">
    <property type="entry name" value="PH-like_dom_sf"/>
</dbReference>
<feature type="compositionally biased region" description="Acidic residues" evidence="6">
    <location>
        <begin position="270"/>
        <end position="299"/>
    </location>
</feature>
<dbReference type="SUPFAM" id="SSF48065">
    <property type="entry name" value="DBL homology domain (DH-domain)"/>
    <property type="match status" value="1"/>
</dbReference>
<dbReference type="InterPro" id="IPR038765">
    <property type="entry name" value="Papain-like_cys_pep_sf"/>
</dbReference>
<evidence type="ECO:0000259" key="8">
    <source>
        <dbReference type="PROSITE" id="PS50600"/>
    </source>
</evidence>
<feature type="compositionally biased region" description="Polar residues" evidence="6">
    <location>
        <begin position="1"/>
        <end position="21"/>
    </location>
</feature>
<dbReference type="GO" id="GO:0005737">
    <property type="term" value="C:cytoplasm"/>
    <property type="evidence" value="ECO:0007669"/>
    <property type="project" value="TreeGrafter"/>
</dbReference>
<feature type="region of interest" description="Disordered" evidence="6">
    <location>
        <begin position="1"/>
        <end position="53"/>
    </location>
</feature>
<name>G0ND59_CAEBE</name>
<protein>
    <submittedName>
        <fullName evidence="9">Uncharacterized protein</fullName>
    </submittedName>
</protein>
<dbReference type="GO" id="GO:0080090">
    <property type="term" value="P:regulation of primary metabolic process"/>
    <property type="evidence" value="ECO:0007669"/>
    <property type="project" value="UniProtKB-ARBA"/>
</dbReference>
<keyword evidence="10" id="KW-1185">Reference proteome</keyword>
<dbReference type="GO" id="GO:0060255">
    <property type="term" value="P:regulation of macromolecule metabolic process"/>
    <property type="evidence" value="ECO:0007669"/>
    <property type="project" value="UniProtKB-ARBA"/>
</dbReference>
<dbReference type="Pfam" id="PF00621">
    <property type="entry name" value="RhoGEF"/>
    <property type="match status" value="1"/>
</dbReference>
<dbReference type="PANTHER" id="PTHR22826">
    <property type="entry name" value="RHO GUANINE EXCHANGE FACTOR-RELATED"/>
    <property type="match status" value="1"/>
</dbReference>
<keyword evidence="4" id="KW-0378">Hydrolase</keyword>
<dbReference type="GO" id="GO:0006508">
    <property type="term" value="P:proteolysis"/>
    <property type="evidence" value="ECO:0007669"/>
    <property type="project" value="UniProtKB-KW"/>
</dbReference>
<dbReference type="STRING" id="135651.G0ND59"/>
<dbReference type="FunFam" id="3.40.395.10:FF:000001">
    <property type="entry name" value="Sentrin-specific protease 1"/>
    <property type="match status" value="1"/>
</dbReference>
<feature type="domain" description="Ubiquitin-like protease family profile" evidence="8">
    <location>
        <begin position="335"/>
        <end position="498"/>
    </location>
</feature>
<dbReference type="Proteomes" id="UP000008068">
    <property type="component" value="Unassembled WGS sequence"/>
</dbReference>
<dbReference type="SUPFAM" id="SSF50729">
    <property type="entry name" value="PH domain-like"/>
    <property type="match status" value="1"/>
</dbReference>
<evidence type="ECO:0000256" key="3">
    <source>
        <dbReference type="ARBA" id="ARBA00022670"/>
    </source>
</evidence>
<dbReference type="HOGENOM" id="CLU_325237_0_0_1"/>
<gene>
    <name evidence="9" type="ORF">CAEBREN_15613</name>
</gene>
<evidence type="ECO:0000256" key="6">
    <source>
        <dbReference type="SAM" id="MobiDB-lite"/>
    </source>
</evidence>
<dbReference type="PANTHER" id="PTHR22826:SF211">
    <property type="entry name" value="LD43457P"/>
    <property type="match status" value="1"/>
</dbReference>
<comment type="similarity">
    <text evidence="1">Belongs to the peptidase C48 family.</text>
</comment>
<dbReference type="InterPro" id="IPR035899">
    <property type="entry name" value="DBL_dom_sf"/>
</dbReference>
<dbReference type="InterPro" id="IPR003653">
    <property type="entry name" value="Peptidase_C48_C"/>
</dbReference>
<dbReference type="eggNOG" id="KOG0689">
    <property type="taxonomic scope" value="Eukaryota"/>
</dbReference>
<dbReference type="GO" id="GO:0008234">
    <property type="term" value="F:cysteine-type peptidase activity"/>
    <property type="evidence" value="ECO:0007669"/>
    <property type="project" value="UniProtKB-KW"/>
</dbReference>
<sequence length="887" mass="103090">MAPTTRSKSKMLQTGSQTSEPPESPIPAEKTTSATKSSSSKKDHSGSTENAARVARFNIHTAQKSEKAKFSDFVMKKCLKATEPLCYEHLVQKFTEATGTRTSENVLKNWVKAQSKSFKSPAGKDEQFIRQIFALRAPINPTLLERINAMGSAQTAKKNRKRILVKFESKDRKLRVGDDKKRQNRKKKDVSDDEEEVKHNDNDKEEKQEEEDDEEGDEEEEDDDEEEDEVEEGKDEEEDEAEEENDEEEDELEEEKEDEQKKEEEKEQKEEEEDEDEDEEEEKIEEEEELEKEEDELEVEKDGFKDLPDEADRLIERAWNKTLAPNEKFVEAFSIEIYRKDLLTLSGLHWLNDNIINYYLQLICDRSVQNREYPKTYAFNTFFYTNIIEKGYTSVKRWTKKVDLFSYEIILVPVHLGMHWCMAVIDMVAQKIEFYDSLYDDNTDVLPALKMYIAEESLDKKQVQFDFTGWKIYQMEDGPRQTNGSDCGVFSCQFGEWASRRQSPCFTQQNMPYFRERMTYEIVEQKLLAPPPLTPLRPISHEDAKDVPSCSGESTPAGALSPRSDTREVTNAYDEMIATEISYVADLKQVIIHYLEPFEAVENQNSLPEALRGKPDCLFGNIRELYKFHHRVVLEDLVAARSTAEMCRVLMQHRNQIYITYHTYCQIHGSNQKERDSVKNHPFFKDCQRKANHNMDISSYLLKPIQRIMKYQLLLGNIMDDCPTDVRDEVAMTRNSMVELLNQIDASMQQLHISGYNGDLKSLGLLRLQTECDVYTYNRKKEAKLSRAQKRILFFFDRVVMFCKKRVSNPGTGLNSEPEYFEHKFCIPIISLGHEATSRTGAGRFEVWDEDKTDAYVIETIDPSARTKWIQRLGKSDTSQNILLNEE</sequence>
<proteinExistence type="inferred from homology"/>
<dbReference type="SMART" id="SM00325">
    <property type="entry name" value="RhoGEF"/>
    <property type="match status" value="1"/>
</dbReference>
<dbReference type="PROSITE" id="PS50600">
    <property type="entry name" value="ULP_PROTEASE"/>
    <property type="match status" value="1"/>
</dbReference>
<organism evidence="10">
    <name type="scientific">Caenorhabditis brenneri</name>
    <name type="common">Nematode worm</name>
    <dbReference type="NCBI Taxonomy" id="135651"/>
    <lineage>
        <taxon>Eukaryota</taxon>
        <taxon>Metazoa</taxon>
        <taxon>Ecdysozoa</taxon>
        <taxon>Nematoda</taxon>
        <taxon>Chromadorea</taxon>
        <taxon>Rhabditida</taxon>
        <taxon>Rhabditina</taxon>
        <taxon>Rhabditomorpha</taxon>
        <taxon>Rhabditoidea</taxon>
        <taxon>Rhabditidae</taxon>
        <taxon>Peloderinae</taxon>
        <taxon>Caenorhabditis</taxon>
    </lineage>
</organism>
<accession>G0ND59</accession>
<dbReference type="InParanoid" id="G0ND59"/>
<dbReference type="EMBL" id="GL379866">
    <property type="protein sequence ID" value="EGT58189.1"/>
    <property type="molecule type" value="Genomic_DNA"/>
</dbReference>
<dbReference type="GO" id="GO:0005085">
    <property type="term" value="F:guanyl-nucleotide exchange factor activity"/>
    <property type="evidence" value="ECO:0007669"/>
    <property type="project" value="UniProtKB-KW"/>
</dbReference>
<dbReference type="InterPro" id="IPR006570">
    <property type="entry name" value="SPK_dom"/>
</dbReference>
<dbReference type="Gene3D" id="2.30.29.30">
    <property type="entry name" value="Pleckstrin-homology domain (PH domain)/Phosphotyrosine-binding domain (PTB)"/>
    <property type="match status" value="1"/>
</dbReference>
<dbReference type="InterPro" id="IPR055251">
    <property type="entry name" value="SOS1_NGEF_PH"/>
</dbReference>
<keyword evidence="5" id="KW-0788">Thiol protease</keyword>
<dbReference type="Pfam" id="PF02902">
    <property type="entry name" value="Peptidase_C48"/>
    <property type="match status" value="1"/>
</dbReference>
<feature type="compositionally biased region" description="Basic and acidic residues" evidence="6">
    <location>
        <begin position="196"/>
        <end position="207"/>
    </location>
</feature>